<feature type="region of interest" description="Disordered" evidence="1">
    <location>
        <begin position="147"/>
        <end position="169"/>
    </location>
</feature>
<evidence type="ECO:0000313" key="2">
    <source>
        <dbReference type="EMBL" id="KAI5964397.1"/>
    </source>
</evidence>
<keyword evidence="3" id="KW-1185">Reference proteome</keyword>
<feature type="compositionally biased region" description="Low complexity" evidence="1">
    <location>
        <begin position="150"/>
        <end position="162"/>
    </location>
</feature>
<feature type="region of interest" description="Disordered" evidence="1">
    <location>
        <begin position="1"/>
        <end position="49"/>
    </location>
</feature>
<dbReference type="Proteomes" id="UP001204833">
    <property type="component" value="Unassembled WGS sequence"/>
</dbReference>
<organism evidence="2 3">
    <name type="scientific">Candida theae</name>
    <dbReference type="NCBI Taxonomy" id="1198502"/>
    <lineage>
        <taxon>Eukaryota</taxon>
        <taxon>Fungi</taxon>
        <taxon>Dikarya</taxon>
        <taxon>Ascomycota</taxon>
        <taxon>Saccharomycotina</taxon>
        <taxon>Pichiomycetes</taxon>
        <taxon>Debaryomycetaceae</taxon>
        <taxon>Candida/Lodderomyces clade</taxon>
        <taxon>Candida</taxon>
    </lineage>
</organism>
<protein>
    <submittedName>
        <fullName evidence="2">Uncharacterized protein</fullName>
    </submittedName>
</protein>
<reference evidence="2 3" key="1">
    <citation type="journal article" date="2022" name="DNA Res.">
        <title>Genome analysis of five recently described species of the CUG-Ser clade uncovers Candida theae as a new hybrid lineage with pathogenic potential in the Candida parapsilosis species complex.</title>
        <authorList>
            <person name="Mixao V."/>
            <person name="Del Olmo V."/>
            <person name="Hegedusova E."/>
            <person name="Saus E."/>
            <person name="Pryszcz L."/>
            <person name="Cillingova A."/>
            <person name="Nosek J."/>
            <person name="Gabaldon T."/>
        </authorList>
    </citation>
    <scope>NUCLEOTIDE SEQUENCE [LARGE SCALE GENOMIC DNA]</scope>
    <source>
        <strain evidence="2 3">CBS 12239</strain>
    </source>
</reference>
<dbReference type="EMBL" id="JAIHNG010000048">
    <property type="protein sequence ID" value="KAI5964397.1"/>
    <property type="molecule type" value="Genomic_DNA"/>
</dbReference>
<evidence type="ECO:0000256" key="1">
    <source>
        <dbReference type="SAM" id="MobiDB-lite"/>
    </source>
</evidence>
<feature type="compositionally biased region" description="Low complexity" evidence="1">
    <location>
        <begin position="1"/>
        <end position="31"/>
    </location>
</feature>
<evidence type="ECO:0000313" key="3">
    <source>
        <dbReference type="Proteomes" id="UP001204833"/>
    </source>
</evidence>
<comment type="caution">
    <text evidence="2">The sequence shown here is derived from an EMBL/GenBank/DDBJ whole genome shotgun (WGS) entry which is preliminary data.</text>
</comment>
<proteinExistence type="predicted"/>
<dbReference type="AlphaFoldDB" id="A0AAD5BID6"/>
<accession>A0AAD5BID6</accession>
<dbReference type="RefSeq" id="XP_051610404.1">
    <property type="nucleotide sequence ID" value="XM_051750239.1"/>
</dbReference>
<name>A0AAD5BID6_9ASCO</name>
<sequence length="384" mass="43489">MVTTTTTPPTTTTTTSATSTTTTISENNTNTVINQLPTEHRDTKHPQPSRQEIINNLLELARQEQAKGNTSVTSDKLDKLQSVLQNNSPGSRKSPFLSKGSNSYNFDKYQRFQQVPTRNSTGKYANHKIKPKFPPIFDKFDIEESVSKAGPTSSSTTSPSGPAEAKKQDLITISKKNKNLRKKIGGKFYQAKKFTLKQLEFMFINFLETIANLLDNLHLLSNLPMFPQALTKLLKQTNKLWVLILVFLIRKTISQLLNVVRKIRKVDTELKIVNNNSNNNNNNNNIGNVGEKMSNASVFSKPINEDINRKYNKILKDLKFDKMMLIFELVGNFLDLTFNLIELSEVAVPNWIMSGLNVASMGMTIYRMNKDDEYIDDDITEDLI</sequence>
<gene>
    <name evidence="2" type="ORF">KGF57_001070</name>
</gene>
<dbReference type="GeneID" id="76149129"/>